<reference evidence="2" key="2">
    <citation type="submission" date="2023-06" db="EMBL/GenBank/DDBJ databases">
        <authorList>
            <person name="Ma L."/>
            <person name="Liu K.-W."/>
            <person name="Li Z."/>
            <person name="Hsiao Y.-Y."/>
            <person name="Qi Y."/>
            <person name="Fu T."/>
            <person name="Tang G."/>
            <person name="Zhang D."/>
            <person name="Sun W.-H."/>
            <person name="Liu D.-K."/>
            <person name="Li Y."/>
            <person name="Chen G.-Z."/>
            <person name="Liu X.-D."/>
            <person name="Liao X.-Y."/>
            <person name="Jiang Y.-T."/>
            <person name="Yu X."/>
            <person name="Hao Y."/>
            <person name="Huang J."/>
            <person name="Zhao X.-W."/>
            <person name="Ke S."/>
            <person name="Chen Y.-Y."/>
            <person name="Wu W.-L."/>
            <person name="Hsu J.-L."/>
            <person name="Lin Y.-F."/>
            <person name="Huang M.-D."/>
            <person name="Li C.-Y."/>
            <person name="Huang L."/>
            <person name="Wang Z.-W."/>
            <person name="Zhao X."/>
            <person name="Zhong W.-Y."/>
            <person name="Peng D.-H."/>
            <person name="Ahmad S."/>
            <person name="Lan S."/>
            <person name="Zhang J.-S."/>
            <person name="Tsai W.-C."/>
            <person name="Van De Peer Y."/>
            <person name="Liu Z.-J."/>
        </authorList>
    </citation>
    <scope>NUCLEOTIDE SEQUENCE</scope>
    <source>
        <strain evidence="2">CP</strain>
        <tissue evidence="2">Leaves</tissue>
    </source>
</reference>
<organism evidence="2 3">
    <name type="scientific">Acorus calamus</name>
    <name type="common">Sweet flag</name>
    <dbReference type="NCBI Taxonomy" id="4465"/>
    <lineage>
        <taxon>Eukaryota</taxon>
        <taxon>Viridiplantae</taxon>
        <taxon>Streptophyta</taxon>
        <taxon>Embryophyta</taxon>
        <taxon>Tracheophyta</taxon>
        <taxon>Spermatophyta</taxon>
        <taxon>Magnoliopsida</taxon>
        <taxon>Liliopsida</taxon>
        <taxon>Acoraceae</taxon>
        <taxon>Acorus</taxon>
    </lineage>
</organism>
<proteinExistence type="predicted"/>
<dbReference type="AlphaFoldDB" id="A0AAV9EVG5"/>
<name>A0AAV9EVG5_ACOCL</name>
<dbReference type="EMBL" id="JAUJYO010000005">
    <property type="protein sequence ID" value="KAK1317372.1"/>
    <property type="molecule type" value="Genomic_DNA"/>
</dbReference>
<comment type="caution">
    <text evidence="2">The sequence shown here is derived from an EMBL/GenBank/DDBJ whole genome shotgun (WGS) entry which is preliminary data.</text>
</comment>
<feature type="region of interest" description="Disordered" evidence="1">
    <location>
        <begin position="34"/>
        <end position="56"/>
    </location>
</feature>
<accession>A0AAV9EVG5</accession>
<feature type="compositionally biased region" description="Low complexity" evidence="1">
    <location>
        <begin position="39"/>
        <end position="56"/>
    </location>
</feature>
<gene>
    <name evidence="2" type="ORF">QJS10_CPA05g00062</name>
</gene>
<evidence type="ECO:0000313" key="3">
    <source>
        <dbReference type="Proteomes" id="UP001180020"/>
    </source>
</evidence>
<sequence>MESPLTEFIRREVPDWDDDIVSAARFKALSGQRSDWETGSSSGGISYSRSLGIWAS</sequence>
<keyword evidence="3" id="KW-1185">Reference proteome</keyword>
<dbReference type="Proteomes" id="UP001180020">
    <property type="component" value="Unassembled WGS sequence"/>
</dbReference>
<evidence type="ECO:0000313" key="2">
    <source>
        <dbReference type="EMBL" id="KAK1317372.1"/>
    </source>
</evidence>
<evidence type="ECO:0000256" key="1">
    <source>
        <dbReference type="SAM" id="MobiDB-lite"/>
    </source>
</evidence>
<reference evidence="2" key="1">
    <citation type="journal article" date="2023" name="Nat. Commun.">
        <title>Diploid and tetraploid genomes of Acorus and the evolution of monocots.</title>
        <authorList>
            <person name="Ma L."/>
            <person name="Liu K.W."/>
            <person name="Li Z."/>
            <person name="Hsiao Y.Y."/>
            <person name="Qi Y."/>
            <person name="Fu T."/>
            <person name="Tang G.D."/>
            <person name="Zhang D."/>
            <person name="Sun W.H."/>
            <person name="Liu D.K."/>
            <person name="Li Y."/>
            <person name="Chen G.Z."/>
            <person name="Liu X.D."/>
            <person name="Liao X.Y."/>
            <person name="Jiang Y.T."/>
            <person name="Yu X."/>
            <person name="Hao Y."/>
            <person name="Huang J."/>
            <person name="Zhao X.W."/>
            <person name="Ke S."/>
            <person name="Chen Y.Y."/>
            <person name="Wu W.L."/>
            <person name="Hsu J.L."/>
            <person name="Lin Y.F."/>
            <person name="Huang M.D."/>
            <person name="Li C.Y."/>
            <person name="Huang L."/>
            <person name="Wang Z.W."/>
            <person name="Zhao X."/>
            <person name="Zhong W.Y."/>
            <person name="Peng D.H."/>
            <person name="Ahmad S."/>
            <person name="Lan S."/>
            <person name="Zhang J.S."/>
            <person name="Tsai W.C."/>
            <person name="Van de Peer Y."/>
            <person name="Liu Z.J."/>
        </authorList>
    </citation>
    <scope>NUCLEOTIDE SEQUENCE</scope>
    <source>
        <strain evidence="2">CP</strain>
    </source>
</reference>
<protein>
    <submittedName>
        <fullName evidence="2">Uncharacterized protein</fullName>
    </submittedName>
</protein>